<evidence type="ECO:0000313" key="6">
    <source>
        <dbReference type="Proteomes" id="UP000030408"/>
    </source>
</evidence>
<dbReference type="InterPro" id="IPR000524">
    <property type="entry name" value="Tscrpt_reg_HTH_GntR"/>
</dbReference>
<dbReference type="RefSeq" id="WP_036199381.1">
    <property type="nucleotide sequence ID" value="NZ_AVCY01000010.1"/>
</dbReference>
<gene>
    <name evidence="5" type="ORF">CD33_07120</name>
</gene>
<dbReference type="GO" id="GO:0003700">
    <property type="term" value="F:DNA-binding transcription factor activity"/>
    <property type="evidence" value="ECO:0007669"/>
    <property type="project" value="InterPro"/>
</dbReference>
<dbReference type="EMBL" id="JPVO01000046">
    <property type="protein sequence ID" value="KGR76308.1"/>
    <property type="molecule type" value="Genomic_DNA"/>
</dbReference>
<dbReference type="InterPro" id="IPR036388">
    <property type="entry name" value="WH-like_DNA-bd_sf"/>
</dbReference>
<dbReference type="InterPro" id="IPR036390">
    <property type="entry name" value="WH_DNA-bd_sf"/>
</dbReference>
<dbReference type="PROSITE" id="PS50949">
    <property type="entry name" value="HTH_GNTR"/>
    <property type="match status" value="1"/>
</dbReference>
<evidence type="ECO:0000313" key="5">
    <source>
        <dbReference type="EMBL" id="KGR76308.1"/>
    </source>
</evidence>
<dbReference type="GO" id="GO:0003677">
    <property type="term" value="F:DNA binding"/>
    <property type="evidence" value="ECO:0007669"/>
    <property type="project" value="UniProtKB-KW"/>
</dbReference>
<accession>A0A0A3I114</accession>
<organism evidence="5 6">
    <name type="scientific">Ureibacillus sinduriensis BLB-1 = JCM 15800</name>
    <dbReference type="NCBI Taxonomy" id="1384057"/>
    <lineage>
        <taxon>Bacteria</taxon>
        <taxon>Bacillati</taxon>
        <taxon>Bacillota</taxon>
        <taxon>Bacilli</taxon>
        <taxon>Bacillales</taxon>
        <taxon>Caryophanaceae</taxon>
        <taxon>Ureibacillus</taxon>
    </lineage>
</organism>
<keyword evidence="1" id="KW-0805">Transcription regulation</keyword>
<dbReference type="AlphaFoldDB" id="A0A0A3I114"/>
<dbReference type="CDD" id="cd07377">
    <property type="entry name" value="WHTH_GntR"/>
    <property type="match status" value="1"/>
</dbReference>
<keyword evidence="3" id="KW-0804">Transcription</keyword>
<dbReference type="PANTHER" id="PTHR38445">
    <property type="entry name" value="HTH-TYPE TRANSCRIPTIONAL REPRESSOR YTRA"/>
    <property type="match status" value="1"/>
</dbReference>
<evidence type="ECO:0000259" key="4">
    <source>
        <dbReference type="PROSITE" id="PS50949"/>
    </source>
</evidence>
<dbReference type="eggNOG" id="COG1725">
    <property type="taxonomic scope" value="Bacteria"/>
</dbReference>
<dbReference type="Proteomes" id="UP000030408">
    <property type="component" value="Unassembled WGS sequence"/>
</dbReference>
<comment type="caution">
    <text evidence="5">The sequence shown here is derived from an EMBL/GenBank/DDBJ whole genome shotgun (WGS) entry which is preliminary data.</text>
</comment>
<dbReference type="PANTHER" id="PTHR38445:SF7">
    <property type="entry name" value="GNTR-FAMILY TRANSCRIPTIONAL REGULATOR"/>
    <property type="match status" value="1"/>
</dbReference>
<feature type="domain" description="HTH gntR-type" evidence="4">
    <location>
        <begin position="11"/>
        <end position="79"/>
    </location>
</feature>
<dbReference type="STRING" id="1384057.CD33_07120"/>
<dbReference type="OrthoDB" id="9801546at2"/>
<dbReference type="SUPFAM" id="SSF46785">
    <property type="entry name" value="Winged helix' DNA-binding domain"/>
    <property type="match status" value="1"/>
</dbReference>
<reference evidence="5 6" key="1">
    <citation type="submission" date="2014-02" db="EMBL/GenBank/DDBJ databases">
        <title>Draft genome sequence of Lysinibacillus sinduriensis JCM 15800.</title>
        <authorList>
            <person name="Zhang F."/>
            <person name="Wang G."/>
            <person name="Zhang L."/>
        </authorList>
    </citation>
    <scope>NUCLEOTIDE SEQUENCE [LARGE SCALE GENOMIC DNA]</scope>
    <source>
        <strain evidence="5 6">JCM 15800</strain>
    </source>
</reference>
<dbReference type="SMART" id="SM00345">
    <property type="entry name" value="HTH_GNTR"/>
    <property type="match status" value="1"/>
</dbReference>
<evidence type="ECO:0000256" key="3">
    <source>
        <dbReference type="ARBA" id="ARBA00023163"/>
    </source>
</evidence>
<name>A0A0A3I114_9BACL</name>
<dbReference type="Pfam" id="PF00392">
    <property type="entry name" value="GntR"/>
    <property type="match status" value="1"/>
</dbReference>
<keyword evidence="2" id="KW-0238">DNA-binding</keyword>
<evidence type="ECO:0000256" key="1">
    <source>
        <dbReference type="ARBA" id="ARBA00023015"/>
    </source>
</evidence>
<proteinExistence type="predicted"/>
<sequence>MQIIISNTSKEPIYEQIYVQIKKQVLTNELQAGAALPSMRELAKDLGISVITTKRAYEELEKTGFIYSVVGKGSFVSEQNKEMILERKMKVIEEQLMAAIQNSKEIGIELPELKELLTMLYMEDV</sequence>
<protein>
    <submittedName>
        <fullName evidence="5">GntR family transcriptional regulator</fullName>
    </submittedName>
</protein>
<dbReference type="Gene3D" id="1.10.10.10">
    <property type="entry name" value="Winged helix-like DNA-binding domain superfamily/Winged helix DNA-binding domain"/>
    <property type="match status" value="1"/>
</dbReference>
<keyword evidence="6" id="KW-1185">Reference proteome</keyword>
<evidence type="ECO:0000256" key="2">
    <source>
        <dbReference type="ARBA" id="ARBA00023125"/>
    </source>
</evidence>